<dbReference type="EMBL" id="CP008947">
    <property type="protein sequence ID" value="AII05546.1"/>
    <property type="molecule type" value="Genomic_DNA"/>
</dbReference>
<proteinExistence type="inferred from homology"/>
<dbReference type="RefSeq" id="WP_128639524.1">
    <property type="nucleotide sequence ID" value="NZ_CP008947.1"/>
</dbReference>
<sequence length="214" mass="23082">MIDVEEQINAVRRSVGSRTLEAGEARTGTIGQTYDATVEEVWEACTTAERIPRWFLPVTGELRLHGRYQLEGNAGGEILTCDPPNGFTATWEYGGDVSWIDVSFTGDPAGGTRFELQHTAHVDDKFWDEYGPGAAGVGWELGVMGLYLHLRSGESMDPKESEAWSMTGEGKEFITASSEKWRDASIAFGTPEGAATAAGDRTTAFYTGAGTEAG</sequence>
<evidence type="ECO:0000259" key="2">
    <source>
        <dbReference type="Pfam" id="PF08327"/>
    </source>
</evidence>
<evidence type="ECO:0000313" key="3">
    <source>
        <dbReference type="EMBL" id="AII05546.1"/>
    </source>
</evidence>
<feature type="domain" description="Activator of Hsp90 ATPase homologue 1/2-like C-terminal" evidence="2">
    <location>
        <begin position="35"/>
        <end position="140"/>
    </location>
</feature>
<dbReference type="Gene3D" id="3.30.530.20">
    <property type="match status" value="1"/>
</dbReference>
<dbReference type="Pfam" id="PF08327">
    <property type="entry name" value="AHSA1"/>
    <property type="match status" value="1"/>
</dbReference>
<protein>
    <submittedName>
        <fullName evidence="3">Activator of HSP90 ATPase</fullName>
    </submittedName>
</protein>
<dbReference type="CDD" id="cd08899">
    <property type="entry name" value="SRPBCC_CalC_Aha1-like_6"/>
    <property type="match status" value="1"/>
</dbReference>
<reference evidence="3 4" key="1">
    <citation type="submission" date="2014-07" db="EMBL/GenBank/DDBJ databases">
        <title>Genome Sequence of Rhodococcus opacus Strain R7, a Biodegrader of Mono- and Polycyclic Aromatic Hydrocarbons.</title>
        <authorList>
            <person name="Di Gennaro P."/>
            <person name="Zampolli J."/>
            <person name="Presti I."/>
            <person name="Cappelletti M."/>
            <person name="D'Ursi P."/>
            <person name="Orro A."/>
            <person name="Mezzelani A."/>
            <person name="Milanesi L."/>
        </authorList>
    </citation>
    <scope>NUCLEOTIDE SEQUENCE [LARGE SCALE GENOMIC DNA]</scope>
    <source>
        <strain evidence="3 4">R7</strain>
    </source>
</reference>
<evidence type="ECO:0000256" key="1">
    <source>
        <dbReference type="ARBA" id="ARBA00006817"/>
    </source>
</evidence>
<dbReference type="SUPFAM" id="SSF55961">
    <property type="entry name" value="Bet v1-like"/>
    <property type="match status" value="1"/>
</dbReference>
<dbReference type="AlphaFoldDB" id="A0A076EIK3"/>
<accession>A0A076EIK3</accession>
<comment type="similarity">
    <text evidence="1">Belongs to the AHA1 family.</text>
</comment>
<dbReference type="eggNOG" id="COG3832">
    <property type="taxonomic scope" value="Bacteria"/>
</dbReference>
<gene>
    <name evidence="3" type="ORF">EP51_13270</name>
</gene>
<name>A0A076EIK3_RHOOP</name>
<evidence type="ECO:0000313" key="4">
    <source>
        <dbReference type="Proteomes" id="UP000028488"/>
    </source>
</evidence>
<dbReference type="Proteomes" id="UP000028488">
    <property type="component" value="Chromosome"/>
</dbReference>
<organism evidence="3 4">
    <name type="scientific">Rhodococcus opacus</name>
    <name type="common">Nocardia opaca</name>
    <dbReference type="NCBI Taxonomy" id="37919"/>
    <lineage>
        <taxon>Bacteria</taxon>
        <taxon>Bacillati</taxon>
        <taxon>Actinomycetota</taxon>
        <taxon>Actinomycetes</taxon>
        <taxon>Mycobacteriales</taxon>
        <taxon>Nocardiaceae</taxon>
        <taxon>Rhodococcus</taxon>
    </lineage>
</organism>
<dbReference type="InterPro" id="IPR013538">
    <property type="entry name" value="ASHA1/2-like_C"/>
</dbReference>
<dbReference type="InterPro" id="IPR023393">
    <property type="entry name" value="START-like_dom_sf"/>
</dbReference>